<evidence type="ECO:0000256" key="8">
    <source>
        <dbReference type="PIRSR" id="PIRSR000724-2"/>
    </source>
</evidence>
<dbReference type="GO" id="GO:0006094">
    <property type="term" value="P:gluconeogenesis"/>
    <property type="evidence" value="ECO:0007669"/>
    <property type="project" value="TreeGrafter"/>
</dbReference>
<feature type="binding site" evidence="7">
    <location>
        <begin position="62"/>
        <end position="65"/>
    </location>
    <ligand>
        <name>substrate</name>
    </ligand>
</feature>
<name>A0A1J4V7F1_9BACT</name>
<proteinExistence type="inferred from homology"/>
<gene>
    <name evidence="10" type="ORF">AUJ44_01125</name>
</gene>
<keyword evidence="4" id="KW-0547">Nucleotide-binding</keyword>
<dbReference type="EC" id="2.7.2.3" evidence="2 9"/>
<evidence type="ECO:0000256" key="4">
    <source>
        <dbReference type="ARBA" id="ARBA00022741"/>
    </source>
</evidence>
<keyword evidence="3 9" id="KW-0808">Transferase</keyword>
<dbReference type="InterPro" id="IPR001576">
    <property type="entry name" value="Phosphoglycerate_kinase"/>
</dbReference>
<feature type="binding site" evidence="8">
    <location>
        <begin position="334"/>
        <end position="337"/>
    </location>
    <ligand>
        <name>ATP</name>
        <dbReference type="ChEBI" id="CHEBI:30616"/>
    </ligand>
</feature>
<dbReference type="InterPro" id="IPR015824">
    <property type="entry name" value="Phosphoglycerate_kinase_N"/>
</dbReference>
<dbReference type="GO" id="GO:0005524">
    <property type="term" value="F:ATP binding"/>
    <property type="evidence" value="ECO:0007669"/>
    <property type="project" value="UniProtKB-KW"/>
</dbReference>
<dbReference type="PANTHER" id="PTHR11406">
    <property type="entry name" value="PHOSPHOGLYCERATE KINASE"/>
    <property type="match status" value="1"/>
</dbReference>
<comment type="similarity">
    <text evidence="9">Belongs to the phosphoglycerate kinase family.</text>
</comment>
<evidence type="ECO:0000313" key="10">
    <source>
        <dbReference type="EMBL" id="OIO33074.1"/>
    </source>
</evidence>
<evidence type="ECO:0000256" key="7">
    <source>
        <dbReference type="PIRSR" id="PIRSR000724-1"/>
    </source>
</evidence>
<keyword evidence="5 9" id="KW-0418">Kinase</keyword>
<comment type="caution">
    <text evidence="10">The sequence shown here is derived from an EMBL/GenBank/DDBJ whole genome shotgun (WGS) entry which is preliminary data.</text>
</comment>
<dbReference type="GO" id="GO:0005829">
    <property type="term" value="C:cytosol"/>
    <property type="evidence" value="ECO:0007669"/>
    <property type="project" value="TreeGrafter"/>
</dbReference>
<dbReference type="Pfam" id="PF00162">
    <property type="entry name" value="PGK"/>
    <property type="match status" value="1"/>
</dbReference>
<dbReference type="Gene3D" id="3.40.50.1260">
    <property type="entry name" value="Phosphoglycerate kinase, N-terminal domain"/>
    <property type="match status" value="2"/>
</dbReference>
<accession>A0A1J4V7F1</accession>
<dbReference type="GO" id="GO:0043531">
    <property type="term" value="F:ADP binding"/>
    <property type="evidence" value="ECO:0007669"/>
    <property type="project" value="TreeGrafter"/>
</dbReference>
<dbReference type="InterPro" id="IPR036043">
    <property type="entry name" value="Phosphoglycerate_kinase_sf"/>
</dbReference>
<dbReference type="GO" id="GO:0004618">
    <property type="term" value="F:phosphoglycerate kinase activity"/>
    <property type="evidence" value="ECO:0007669"/>
    <property type="project" value="UniProtKB-EC"/>
</dbReference>
<feature type="binding site" evidence="7">
    <location>
        <position position="39"/>
    </location>
    <ligand>
        <name>(2R)-3-phosphoglycerate</name>
        <dbReference type="ChEBI" id="CHEBI:58272"/>
    </ligand>
</feature>
<dbReference type="STRING" id="1805282.AUJ44_01125"/>
<evidence type="ECO:0000256" key="9">
    <source>
        <dbReference type="RuleBase" id="RU000532"/>
    </source>
</evidence>
<evidence type="ECO:0000313" key="11">
    <source>
        <dbReference type="Proteomes" id="UP000183206"/>
    </source>
</evidence>
<protein>
    <recommendedName>
        <fullName evidence="2 9">Phosphoglycerate kinase</fullName>
        <ecNumber evidence="2 9">2.7.2.3</ecNumber>
    </recommendedName>
</protein>
<organism evidence="10 11">
    <name type="scientific">Candidatus Nomurabacteria bacterium CG1_02_47_685</name>
    <dbReference type="NCBI Taxonomy" id="1805282"/>
    <lineage>
        <taxon>Bacteria</taxon>
        <taxon>Candidatus Nomuraibacteriota</taxon>
    </lineage>
</organism>
<dbReference type="PIRSF" id="PIRSF000724">
    <property type="entry name" value="Pgk"/>
    <property type="match status" value="1"/>
</dbReference>
<sequence length="380" mass="41350">MKEKMRTIREIGNIKGKRVLLRVDLNVAMKESKVIGGYRVKEIVPTINYLKKKGAKVIIVGHIGRKPNETLKPVADFLNRKTKVGFFPKTLNKDLIGVIANMKEGMAIVLENVRSERGETENDPAFAKYLADLADIYVNDAFSASHRKHASIVLVPKLLPSYIGLRFEEELKNLSMAMKPKHPSLLILGGAKMETKIPLVKKFLKTADHIFLGGVAANDCLRAKGYPVGRSVVSDSISELGMLVKNKKVILPVDVVVKASDGVSAAKAIMDVAPGDKIFDAGPRTIEMLGKVVSRAKFILWNGPLGNYEEGFDKGTADILKIIAKSRAQSVIGGGDTLAVAFRIKVHRKVGFISTAGGAMLDFLSSGTLPGIEAIKKSRH</sequence>
<evidence type="ECO:0000256" key="3">
    <source>
        <dbReference type="ARBA" id="ARBA00022679"/>
    </source>
</evidence>
<evidence type="ECO:0000256" key="2">
    <source>
        <dbReference type="ARBA" id="ARBA00013061"/>
    </source>
</evidence>
<feature type="binding site" evidence="8">
    <location>
        <position position="196"/>
    </location>
    <ligand>
        <name>ATP</name>
        <dbReference type="ChEBI" id="CHEBI:30616"/>
    </ligand>
</feature>
<evidence type="ECO:0000256" key="1">
    <source>
        <dbReference type="ARBA" id="ARBA00000642"/>
    </source>
</evidence>
<keyword evidence="6 8" id="KW-0067">ATP-binding</keyword>
<dbReference type="EMBL" id="MNVO01000020">
    <property type="protein sequence ID" value="OIO33074.1"/>
    <property type="molecule type" value="Genomic_DNA"/>
</dbReference>
<feature type="binding site" evidence="8">
    <location>
        <position position="309"/>
    </location>
    <ligand>
        <name>ATP</name>
        <dbReference type="ChEBI" id="CHEBI:30616"/>
    </ligand>
</feature>
<dbReference type="AlphaFoldDB" id="A0A1J4V7F1"/>
<feature type="binding site" evidence="7">
    <location>
        <position position="114"/>
    </location>
    <ligand>
        <name>(2R)-3-phosphoglycerate</name>
        <dbReference type="ChEBI" id="CHEBI:58272"/>
    </ligand>
</feature>
<feature type="binding site" evidence="7">
    <location>
        <position position="147"/>
    </location>
    <ligand>
        <name>(2R)-3-phosphoglycerate</name>
        <dbReference type="ChEBI" id="CHEBI:58272"/>
    </ligand>
</feature>
<evidence type="ECO:0000256" key="5">
    <source>
        <dbReference type="ARBA" id="ARBA00022777"/>
    </source>
</evidence>
<dbReference type="PANTHER" id="PTHR11406:SF23">
    <property type="entry name" value="PHOSPHOGLYCERATE KINASE 1, CHLOROPLASTIC-RELATED"/>
    <property type="match status" value="1"/>
</dbReference>
<evidence type="ECO:0000256" key="6">
    <source>
        <dbReference type="ARBA" id="ARBA00022840"/>
    </source>
</evidence>
<dbReference type="PRINTS" id="PR00477">
    <property type="entry name" value="PHGLYCKINASE"/>
</dbReference>
<dbReference type="SUPFAM" id="SSF53748">
    <property type="entry name" value="Phosphoglycerate kinase"/>
    <property type="match status" value="1"/>
</dbReference>
<dbReference type="Proteomes" id="UP000183206">
    <property type="component" value="Unassembled WGS sequence"/>
</dbReference>
<feature type="binding site" evidence="7">
    <location>
        <begin position="24"/>
        <end position="26"/>
    </location>
    <ligand>
        <name>substrate</name>
    </ligand>
</feature>
<comment type="catalytic activity">
    <reaction evidence="1 9">
        <text>(2R)-3-phosphoglycerate + ATP = (2R)-3-phospho-glyceroyl phosphate + ADP</text>
        <dbReference type="Rhea" id="RHEA:14801"/>
        <dbReference type="ChEBI" id="CHEBI:30616"/>
        <dbReference type="ChEBI" id="CHEBI:57604"/>
        <dbReference type="ChEBI" id="CHEBI:58272"/>
        <dbReference type="ChEBI" id="CHEBI:456216"/>
        <dbReference type="EC" id="2.7.2.3"/>
    </reaction>
</comment>
<dbReference type="GO" id="GO:0006096">
    <property type="term" value="P:glycolytic process"/>
    <property type="evidence" value="ECO:0007669"/>
    <property type="project" value="InterPro"/>
</dbReference>
<reference evidence="10 11" key="1">
    <citation type="journal article" date="2016" name="Environ. Microbiol.">
        <title>Genomic resolution of a cold subsurface aquifer community provides metabolic insights for novel microbes adapted to high CO concentrations.</title>
        <authorList>
            <person name="Probst A.J."/>
            <person name="Castelle C.J."/>
            <person name="Singh A."/>
            <person name="Brown C.T."/>
            <person name="Anantharaman K."/>
            <person name="Sharon I."/>
            <person name="Hug L.A."/>
            <person name="Burstein D."/>
            <person name="Emerson J.B."/>
            <person name="Thomas B.C."/>
            <person name="Banfield J.F."/>
        </authorList>
    </citation>
    <scope>NUCLEOTIDE SEQUENCE [LARGE SCALE GENOMIC DNA]</scope>
    <source>
        <strain evidence="10">CG1_02_47_685</strain>
    </source>
</reference>